<dbReference type="EMBL" id="QLLO01000003">
    <property type="protein sequence ID" value="RAJ16368.1"/>
    <property type="molecule type" value="Genomic_DNA"/>
</dbReference>
<gene>
    <name evidence="3" type="ORF">LY08_01228</name>
</gene>
<dbReference type="InterPro" id="IPR011089">
    <property type="entry name" value="GmrSD_C"/>
</dbReference>
<dbReference type="Pfam" id="PF03235">
    <property type="entry name" value="GmrSD_N"/>
    <property type="match status" value="1"/>
</dbReference>
<feature type="domain" description="GmrSD restriction endonucleases C-terminal" evidence="2">
    <location>
        <begin position="426"/>
        <end position="569"/>
    </location>
</feature>
<dbReference type="InterPro" id="IPR004919">
    <property type="entry name" value="GmrSD_N"/>
</dbReference>
<dbReference type="AlphaFoldDB" id="A0A327RJG4"/>
<keyword evidence="4" id="KW-1185">Reference proteome</keyword>
<evidence type="ECO:0000313" key="3">
    <source>
        <dbReference type="EMBL" id="RAJ16368.1"/>
    </source>
</evidence>
<comment type="caution">
    <text evidence="3">The sequence shown here is derived from an EMBL/GenBank/DDBJ whole genome shotgun (WGS) entry which is preliminary data.</text>
</comment>
<feature type="domain" description="GmrSD restriction endonucleases N-terminal" evidence="1">
    <location>
        <begin position="8"/>
        <end position="208"/>
    </location>
</feature>
<evidence type="ECO:0000313" key="4">
    <source>
        <dbReference type="Proteomes" id="UP000248703"/>
    </source>
</evidence>
<organism evidence="3 4">
    <name type="scientific">Olleya aquimaris</name>
    <dbReference type="NCBI Taxonomy" id="639310"/>
    <lineage>
        <taxon>Bacteria</taxon>
        <taxon>Pseudomonadati</taxon>
        <taxon>Bacteroidota</taxon>
        <taxon>Flavobacteriia</taxon>
        <taxon>Flavobacteriales</taxon>
        <taxon>Flavobacteriaceae</taxon>
    </lineage>
</organism>
<dbReference type="PANTHER" id="PTHR35149">
    <property type="entry name" value="SLL5132 PROTEIN"/>
    <property type="match status" value="1"/>
</dbReference>
<dbReference type="RefSeq" id="WP_111659556.1">
    <property type="nucleotide sequence ID" value="NZ_QLLO01000003.1"/>
</dbReference>
<reference evidence="3 4" key="1">
    <citation type="submission" date="2018-06" db="EMBL/GenBank/DDBJ databases">
        <title>Genomic Encyclopedia of Archaeal and Bacterial Type Strains, Phase II (KMG-II): from individual species to whole genera.</title>
        <authorList>
            <person name="Goeker M."/>
        </authorList>
    </citation>
    <scope>NUCLEOTIDE SEQUENCE [LARGE SCALE GENOMIC DNA]</scope>
    <source>
        <strain evidence="3 4">DSM 24464</strain>
    </source>
</reference>
<accession>A0A327RJG4</accession>
<protein>
    <submittedName>
        <fullName evidence="3">Uncharacterized protein with ParB-like and HNH nuclease domain</fullName>
    </submittedName>
</protein>
<proteinExistence type="predicted"/>
<dbReference type="Proteomes" id="UP000248703">
    <property type="component" value="Unassembled WGS sequence"/>
</dbReference>
<dbReference type="OrthoDB" id="9798761at2"/>
<evidence type="ECO:0000259" key="2">
    <source>
        <dbReference type="Pfam" id="PF07510"/>
    </source>
</evidence>
<dbReference type="Pfam" id="PF07510">
    <property type="entry name" value="GmrSD_C"/>
    <property type="match status" value="1"/>
</dbReference>
<dbReference type="PANTHER" id="PTHR35149:SF1">
    <property type="entry name" value="DUF5655 DOMAIN-CONTAINING PROTEIN"/>
    <property type="match status" value="1"/>
</dbReference>
<evidence type="ECO:0000259" key="1">
    <source>
        <dbReference type="Pfam" id="PF03235"/>
    </source>
</evidence>
<sequence>MNASKKLVSDVFNGGRILEIPFFQRAYVWDDAQWERLLDDMELISKSNKPYFLGSVILKQKPTTTSETVGDVRSVVDGQQRLTTLSIFFKVLCLHTGDAFKFDGRFRILNKEKDIALRHNHHDIDSFNKVLDLNELIELNGNGKIIECYNYFRKHISKRSLDYDRIMNNIMFVGIDLDEKEDEQQIFDTINSLGVRLTVAELLKNFFFGREDVEDYETNWKPIFEKDDETVDFWEYEVLAGRQKRQNIELFFYAFLQIKINAPNIKVKTEDKLVYTKFDGLFESYKSFIENYNIDKKEIIQEIKEYATLYYDDILYSDIEEELPEEAGIERINTLIFGLENTTLIPYVLYVLKNTAPTDDNVEIDEERNKIFEILESYIMRRIICRASNKNYNQLFTDRFIGRNIKTSKDLKAYLDSLEGQVNYMPSHKEVSDGFQNSKIINRQTRGILYMLESKIRDRSSQSTALLGLTSYSLEHLMPKKWENNWEKLDTEEAKINRNRKLLTLGNLAIITSSLNSSIRDANWETKLNGRGERGGLKRFARGIETMGDFLERSEWNEEIIEERARFLAHNAIKVWKN</sequence>
<name>A0A327RJG4_9FLAO</name>